<evidence type="ECO:0000256" key="9">
    <source>
        <dbReference type="HAMAP-Rule" id="MF_03055"/>
    </source>
</evidence>
<feature type="binding site" evidence="9">
    <location>
        <begin position="190"/>
        <end position="191"/>
    </location>
    <ligand>
        <name>S-adenosyl-L-methionine</name>
        <dbReference type="ChEBI" id="CHEBI:59789"/>
    </ligand>
</feature>
<keyword evidence="4 9" id="KW-0808">Transferase</keyword>
<reference evidence="11" key="1">
    <citation type="submission" date="2021-01" db="EMBL/GenBank/DDBJ databases">
        <authorList>
            <person name="Corre E."/>
            <person name="Pelletier E."/>
            <person name="Niang G."/>
            <person name="Scheremetjew M."/>
            <person name="Finn R."/>
            <person name="Kale V."/>
            <person name="Holt S."/>
            <person name="Cochrane G."/>
            <person name="Meng A."/>
            <person name="Brown T."/>
            <person name="Cohen L."/>
        </authorList>
    </citation>
    <scope>NUCLEOTIDE SEQUENCE</scope>
    <source>
        <strain evidence="11">CCMP125</strain>
    </source>
</reference>
<protein>
    <recommendedName>
        <fullName evidence="9">tRNA (guanine-N(7)-)-methyltransferase</fullName>
        <ecNumber evidence="9">2.1.1.33</ecNumber>
    </recommendedName>
    <alternativeName>
        <fullName evidence="9">tRNA (guanine(46)-N(7))-methyltransferase</fullName>
    </alternativeName>
    <alternativeName>
        <fullName evidence="9">tRNA(m7G46)-methyltransferase</fullName>
    </alternativeName>
</protein>
<evidence type="ECO:0000256" key="1">
    <source>
        <dbReference type="ARBA" id="ARBA00000142"/>
    </source>
</evidence>
<dbReference type="AlphaFoldDB" id="A0A7S2V9X7"/>
<gene>
    <name evidence="11" type="ORF">APAL1065_LOCUS2176</name>
</gene>
<proteinExistence type="inferred from homology"/>
<dbReference type="GO" id="GO:0008176">
    <property type="term" value="F:tRNA (guanine(46)-N7)-methyltransferase activity"/>
    <property type="evidence" value="ECO:0007669"/>
    <property type="project" value="UniProtKB-UniRule"/>
</dbReference>
<dbReference type="GO" id="GO:0043527">
    <property type="term" value="C:tRNA methyltransferase complex"/>
    <property type="evidence" value="ECO:0007669"/>
    <property type="project" value="TreeGrafter"/>
</dbReference>
<evidence type="ECO:0000256" key="6">
    <source>
        <dbReference type="ARBA" id="ARBA00022694"/>
    </source>
</evidence>
<dbReference type="UniPathway" id="UPA00989"/>
<feature type="compositionally biased region" description="Low complexity" evidence="10">
    <location>
        <begin position="1"/>
        <end position="16"/>
    </location>
</feature>
<comment type="similarity">
    <text evidence="9">Belongs to the class I-like SAM-binding methyltransferase superfamily. TrmB family.</text>
</comment>
<dbReference type="InterPro" id="IPR003358">
    <property type="entry name" value="tRNA_(Gua-N-7)_MeTrfase_Trmb"/>
</dbReference>
<keyword evidence="5 9" id="KW-0949">S-adenosyl-L-methionine</keyword>
<comment type="catalytic activity">
    <reaction evidence="1 9">
        <text>guanosine(46) in tRNA + S-adenosyl-L-methionine = N(7)-methylguanosine(46) in tRNA + S-adenosyl-L-homocysteine</text>
        <dbReference type="Rhea" id="RHEA:42708"/>
        <dbReference type="Rhea" id="RHEA-COMP:10188"/>
        <dbReference type="Rhea" id="RHEA-COMP:10189"/>
        <dbReference type="ChEBI" id="CHEBI:57856"/>
        <dbReference type="ChEBI" id="CHEBI:59789"/>
        <dbReference type="ChEBI" id="CHEBI:74269"/>
        <dbReference type="ChEBI" id="CHEBI:74480"/>
        <dbReference type="EC" id="2.1.1.33"/>
    </reaction>
</comment>
<dbReference type="GO" id="GO:0005634">
    <property type="term" value="C:nucleus"/>
    <property type="evidence" value="ECO:0007669"/>
    <property type="project" value="UniProtKB-SubCell"/>
</dbReference>
<keyword evidence="3 9" id="KW-0489">Methyltransferase</keyword>
<evidence type="ECO:0000256" key="4">
    <source>
        <dbReference type="ARBA" id="ARBA00022679"/>
    </source>
</evidence>
<feature type="binding site" evidence="9">
    <location>
        <begin position="141"/>
        <end position="142"/>
    </location>
    <ligand>
        <name>S-adenosyl-L-methionine</name>
        <dbReference type="ChEBI" id="CHEBI:59789"/>
    </ligand>
</feature>
<evidence type="ECO:0000256" key="8">
    <source>
        <dbReference type="ARBA" id="ARBA00023242"/>
    </source>
</evidence>
<dbReference type="InterPro" id="IPR029063">
    <property type="entry name" value="SAM-dependent_MTases_sf"/>
</dbReference>
<keyword evidence="6 9" id="KW-0819">tRNA processing</keyword>
<accession>A0A7S2V9X7</accession>
<dbReference type="InterPro" id="IPR025763">
    <property type="entry name" value="Trm8_euk"/>
</dbReference>
<dbReference type="CDD" id="cd02440">
    <property type="entry name" value="AdoMet_MTases"/>
    <property type="match status" value="1"/>
</dbReference>
<dbReference type="PANTHER" id="PTHR23417">
    <property type="entry name" value="3-DEOXY-D-MANNO-OCTULOSONIC-ACID TRANSFERASE/TRNA GUANINE-N 7 - -METHYLTRANSFERASE"/>
    <property type="match status" value="1"/>
</dbReference>
<keyword evidence="7 9" id="KW-0694">RNA-binding</keyword>
<comment type="function">
    <text evidence="9">Catalyzes the formation of N(7)-methylguanine at position 46 (m7G46) in tRNA.</text>
</comment>
<evidence type="ECO:0000256" key="7">
    <source>
        <dbReference type="ARBA" id="ARBA00022884"/>
    </source>
</evidence>
<organism evidence="11">
    <name type="scientific">Entomoneis paludosa</name>
    <dbReference type="NCBI Taxonomy" id="265537"/>
    <lineage>
        <taxon>Eukaryota</taxon>
        <taxon>Sar</taxon>
        <taxon>Stramenopiles</taxon>
        <taxon>Ochrophyta</taxon>
        <taxon>Bacillariophyta</taxon>
        <taxon>Bacillariophyceae</taxon>
        <taxon>Bacillariophycidae</taxon>
        <taxon>Entomoneidaceae</taxon>
        <taxon>Entomoneis</taxon>
    </lineage>
</organism>
<evidence type="ECO:0000256" key="5">
    <source>
        <dbReference type="ARBA" id="ARBA00022691"/>
    </source>
</evidence>
<evidence type="ECO:0000256" key="10">
    <source>
        <dbReference type="SAM" id="MobiDB-lite"/>
    </source>
</evidence>
<dbReference type="GO" id="GO:0000049">
    <property type="term" value="F:tRNA binding"/>
    <property type="evidence" value="ECO:0007669"/>
    <property type="project" value="UniProtKB-UniRule"/>
</dbReference>
<name>A0A7S2V9X7_9STRA</name>
<feature type="region of interest" description="Disordered" evidence="10">
    <location>
        <begin position="1"/>
        <end position="53"/>
    </location>
</feature>
<feature type="active site" evidence="9">
    <location>
        <position position="213"/>
    </location>
</feature>
<dbReference type="EC" id="2.1.1.33" evidence="9"/>
<evidence type="ECO:0000256" key="3">
    <source>
        <dbReference type="ARBA" id="ARBA00022603"/>
    </source>
</evidence>
<dbReference type="PROSITE" id="PS51625">
    <property type="entry name" value="SAM_MT_TRMB"/>
    <property type="match status" value="1"/>
</dbReference>
<dbReference type="SUPFAM" id="SSF53335">
    <property type="entry name" value="S-adenosyl-L-methionine-dependent methyltransferases"/>
    <property type="match status" value="1"/>
</dbReference>
<comment type="pathway">
    <text evidence="9">tRNA modification; N(7)-methylguanine-tRNA biosynthesis.</text>
</comment>
<feature type="binding site" evidence="9">
    <location>
        <position position="210"/>
    </location>
    <ligand>
        <name>S-adenosyl-L-methionine</name>
        <dbReference type="ChEBI" id="CHEBI:59789"/>
    </ligand>
</feature>
<keyword evidence="8 9" id="KW-0539">Nucleus</keyword>
<dbReference type="HAMAP" id="MF_03055">
    <property type="entry name" value="tRNA_methyltr_TrmB_euk"/>
    <property type="match status" value="1"/>
</dbReference>
<feature type="binding site" evidence="9">
    <location>
        <position position="117"/>
    </location>
    <ligand>
        <name>S-adenosyl-L-methionine</name>
        <dbReference type="ChEBI" id="CHEBI:59789"/>
    </ligand>
</feature>
<dbReference type="NCBIfam" id="TIGR00091">
    <property type="entry name" value="tRNA (guanosine(46)-N7)-methyltransferase TrmB"/>
    <property type="match status" value="1"/>
</dbReference>
<evidence type="ECO:0000256" key="2">
    <source>
        <dbReference type="ARBA" id="ARBA00022555"/>
    </source>
</evidence>
<sequence>MEESSATAAKAAPSTAEKPDSNTSHNNKKRKTMEDALAAKQQQPLTKEGERPQKKFYRQRAHCNPLSHNDAFEYPIRPNLIDWTEEHYPHFANDSNDGSDNPTNQIAKCQPTVLDVGCGFGGLTMALGHLLPKDTFILGMEIRAKVAEYVRLRIVAARSGTPDENHGQDEHVVTSSVPCTHHNVSVLRTNSQKFLPNYFAKHSLEKLFFCFPDPHFKRKNHPRRIISDRLLAEYAYLLQPGTGKLYCITDVLELHQWHVAKCDAHPLLQRLSPDEEKDDPCIEAMQKETEEGQKVARNKGSKYHAVYRRIDTDVEERLLHQVTADNFFGNSPVAST</sequence>
<dbReference type="EMBL" id="HBHT01003226">
    <property type="protein sequence ID" value="CAD9944114.1"/>
    <property type="molecule type" value="Transcribed_RNA"/>
</dbReference>
<dbReference type="Gene3D" id="3.40.50.150">
    <property type="entry name" value="Vaccinia Virus protein VP39"/>
    <property type="match status" value="1"/>
</dbReference>
<feature type="binding site" evidence="9">
    <location>
        <begin position="289"/>
        <end position="291"/>
    </location>
    <ligand>
        <name>S-adenosyl-L-methionine</name>
        <dbReference type="ChEBI" id="CHEBI:59789"/>
    </ligand>
</feature>
<keyword evidence="2 9" id="KW-0820">tRNA-binding</keyword>
<dbReference type="Pfam" id="PF02390">
    <property type="entry name" value="Methyltransf_4"/>
    <property type="match status" value="1"/>
</dbReference>
<comment type="subcellular location">
    <subcellularLocation>
        <location evidence="9">Nucleus</location>
    </subcellularLocation>
</comment>
<evidence type="ECO:0000313" key="11">
    <source>
        <dbReference type="EMBL" id="CAD9944114.1"/>
    </source>
</evidence>
<dbReference type="PANTHER" id="PTHR23417:SF16">
    <property type="entry name" value="TRNA (GUANINE-N(7)-)-METHYLTRANSFERASE"/>
    <property type="match status" value="1"/>
</dbReference>